<dbReference type="Pfam" id="PF00867">
    <property type="entry name" value="XPG_I"/>
    <property type="match status" value="1"/>
</dbReference>
<evidence type="ECO:0000259" key="3">
    <source>
        <dbReference type="SMART" id="SM00485"/>
    </source>
</evidence>
<feature type="compositionally biased region" description="Basic and acidic residues" evidence="2">
    <location>
        <begin position="109"/>
        <end position="139"/>
    </location>
</feature>
<keyword evidence="1" id="KW-0539">Nucleus</keyword>
<dbReference type="GO" id="GO:0046872">
    <property type="term" value="F:metal ion binding"/>
    <property type="evidence" value="ECO:0007669"/>
    <property type="project" value="UniProtKB-UniRule"/>
</dbReference>
<dbReference type="GO" id="GO:0005634">
    <property type="term" value="C:nucleus"/>
    <property type="evidence" value="ECO:0007669"/>
    <property type="project" value="UniProtKB-SubCell"/>
</dbReference>
<dbReference type="EC" id="3.1.-.-" evidence="1"/>
<dbReference type="GO" id="GO:0006281">
    <property type="term" value="P:DNA repair"/>
    <property type="evidence" value="ECO:0007669"/>
    <property type="project" value="UniProtKB-UniRule"/>
</dbReference>
<dbReference type="EMBL" id="JAIXMP010000042">
    <property type="protein sequence ID" value="KAI9247426.1"/>
    <property type="molecule type" value="Genomic_DNA"/>
</dbReference>
<gene>
    <name evidence="4" type="ORF">BDA99DRAFT_525877</name>
</gene>
<dbReference type="InterPro" id="IPR029060">
    <property type="entry name" value="PIN-like_dom_sf"/>
</dbReference>
<dbReference type="AlphaFoldDB" id="A0AAD5JNI5"/>
<feature type="compositionally biased region" description="Polar residues" evidence="2">
    <location>
        <begin position="398"/>
        <end position="410"/>
    </location>
</feature>
<feature type="compositionally biased region" description="Low complexity" evidence="2">
    <location>
        <begin position="411"/>
        <end position="444"/>
    </location>
</feature>
<feature type="domain" description="XPG N-terminal" evidence="3">
    <location>
        <begin position="1"/>
        <end position="125"/>
    </location>
</feature>
<keyword evidence="1" id="KW-0238">DNA-binding</keyword>
<comment type="similarity">
    <text evidence="1">Belongs to the XPG/RAD2 endonuclease family. EXO1 subfamily.</text>
</comment>
<evidence type="ECO:0000313" key="5">
    <source>
        <dbReference type="Proteomes" id="UP001209540"/>
    </source>
</evidence>
<evidence type="ECO:0000256" key="1">
    <source>
        <dbReference type="RuleBase" id="RU910737"/>
    </source>
</evidence>
<protein>
    <recommendedName>
        <fullName evidence="1">Exonuclease 1</fullName>
        <ecNumber evidence="1">3.1.-.-</ecNumber>
    </recommendedName>
</protein>
<keyword evidence="1" id="KW-0227">DNA damage</keyword>
<keyword evidence="1" id="KW-0234">DNA repair</keyword>
<proteinExistence type="inferred from homology"/>
<feature type="compositionally biased region" description="Basic and acidic residues" evidence="2">
    <location>
        <begin position="43"/>
        <end position="56"/>
    </location>
</feature>
<keyword evidence="1" id="KW-0269">Exonuclease</keyword>
<keyword evidence="1" id="KW-0267">Excision nuclease</keyword>
<feature type="region of interest" description="Disordered" evidence="2">
    <location>
        <begin position="109"/>
        <end position="145"/>
    </location>
</feature>
<dbReference type="PANTHER" id="PTHR11081">
    <property type="entry name" value="FLAP ENDONUCLEASE FAMILY MEMBER"/>
    <property type="match status" value="1"/>
</dbReference>
<keyword evidence="1" id="KW-0460">Magnesium</keyword>
<dbReference type="Gene3D" id="3.40.50.1010">
    <property type="entry name" value="5'-nuclease"/>
    <property type="match status" value="1"/>
</dbReference>
<keyword evidence="1" id="KW-0228">DNA excision</keyword>
<dbReference type="Proteomes" id="UP001209540">
    <property type="component" value="Unassembled WGS sequence"/>
</dbReference>
<dbReference type="GO" id="GO:0035312">
    <property type="term" value="F:5'-3' DNA exonuclease activity"/>
    <property type="evidence" value="ECO:0007669"/>
    <property type="project" value="UniProtKB-UniRule"/>
</dbReference>
<dbReference type="GO" id="GO:0017108">
    <property type="term" value="F:5'-flap endonuclease activity"/>
    <property type="evidence" value="ECO:0007669"/>
    <property type="project" value="TreeGrafter"/>
</dbReference>
<name>A0AAD5JNI5_9FUNG</name>
<keyword evidence="5" id="KW-1185">Reference proteome</keyword>
<feature type="compositionally biased region" description="Polar residues" evidence="2">
    <location>
        <begin position="509"/>
        <end position="518"/>
    </location>
</feature>
<reference evidence="4" key="1">
    <citation type="journal article" date="2022" name="IScience">
        <title>Evolution of zygomycete secretomes and the origins of terrestrial fungal ecologies.</title>
        <authorList>
            <person name="Chang Y."/>
            <person name="Wang Y."/>
            <person name="Mondo S."/>
            <person name="Ahrendt S."/>
            <person name="Andreopoulos W."/>
            <person name="Barry K."/>
            <person name="Beard J."/>
            <person name="Benny G.L."/>
            <person name="Blankenship S."/>
            <person name="Bonito G."/>
            <person name="Cuomo C."/>
            <person name="Desiro A."/>
            <person name="Gervers K.A."/>
            <person name="Hundley H."/>
            <person name="Kuo A."/>
            <person name="LaButti K."/>
            <person name="Lang B.F."/>
            <person name="Lipzen A."/>
            <person name="O'Donnell K."/>
            <person name="Pangilinan J."/>
            <person name="Reynolds N."/>
            <person name="Sandor L."/>
            <person name="Smith M.E."/>
            <person name="Tsang A."/>
            <person name="Grigoriev I.V."/>
            <person name="Stajich J.E."/>
            <person name="Spatafora J.W."/>
        </authorList>
    </citation>
    <scope>NUCLEOTIDE SEQUENCE</scope>
    <source>
        <strain evidence="4">RSA 2281</strain>
    </source>
</reference>
<keyword evidence="1" id="KW-0378">Hydrolase</keyword>
<keyword evidence="1" id="KW-0479">Metal-binding</keyword>
<comment type="cofactor">
    <cofactor evidence="1">
        <name>Mg(2+)</name>
        <dbReference type="ChEBI" id="CHEBI:18420"/>
    </cofactor>
    <text evidence="1">Binds 2 magnesium ions per subunit. They probably participate in the reaction catalyzed by the enzyme. May bind an additional third magnesium ion after substrate binding.</text>
</comment>
<dbReference type="PANTHER" id="PTHR11081:SF8">
    <property type="entry name" value="EXONUCLEASE 1"/>
    <property type="match status" value="1"/>
</dbReference>
<feature type="compositionally biased region" description="Basic residues" evidence="2">
    <location>
        <begin position="492"/>
        <end position="506"/>
    </location>
</feature>
<dbReference type="InterPro" id="IPR006086">
    <property type="entry name" value="XPG-I_dom"/>
</dbReference>
<feature type="region of interest" description="Disordered" evidence="2">
    <location>
        <begin position="43"/>
        <end position="87"/>
    </location>
</feature>
<keyword evidence="1" id="KW-0540">Nuclease</keyword>
<comment type="caution">
    <text evidence="4">The sequence shown here is derived from an EMBL/GenBank/DDBJ whole genome shotgun (WGS) entry which is preliminary data.</text>
</comment>
<feature type="region of interest" description="Disordered" evidence="2">
    <location>
        <begin position="388"/>
        <end position="518"/>
    </location>
</feature>
<dbReference type="PRINTS" id="PR00853">
    <property type="entry name" value="XPGRADSUPER"/>
</dbReference>
<sequence>MGSTDLLKLFKSVHQPLHIKEYAGKTVAVDGRVLLHHDSTSLVSLDHDNDTTTKDNDDNEQNNNDDDKIENPNDEPSTKTTTTKKHSLLDILRSNNVTPLVIVEGKRLPCDQKKTKGDDDKHNDDKEQNNENDKKKTNDDNNNDDMDVLLKQLKKENIDYIQAPYESKAQIAYWIETKRVAASILDEHDPEILAFGCQETILGDIDQDGNTTHLLYSDLATTQEIELRDWSSKSIQELCCLLVMCNHDCANPISLEHVHSLFVKHKKNSRLVLQELVENKKEVEKIHRRMSSRWSQKVFDDTLKQNVPWHKDPALKTKNTIKSSTSDQKTVKTLRLHQDNKENIPPWMNRTIQEATIQPVHRDNPEPPQQAPKVVEQQTKIVPLGKKDNQRMGLKDGSSANKKNASRWSKTTTTTTTIHTTTSSPCIIKPTTTPITTTPPVSSTRMTTTPYPRPHISDKKRKSLDGVHDNENTVVDDENSPMSHEKNTNLSNKKRGSQSLPSRRRLGLSDSSNRRTLF</sequence>
<evidence type="ECO:0000313" key="4">
    <source>
        <dbReference type="EMBL" id="KAI9247426.1"/>
    </source>
</evidence>
<reference evidence="4" key="2">
    <citation type="submission" date="2023-02" db="EMBL/GenBank/DDBJ databases">
        <authorList>
            <consortium name="DOE Joint Genome Institute"/>
            <person name="Mondo S.J."/>
            <person name="Chang Y."/>
            <person name="Wang Y."/>
            <person name="Ahrendt S."/>
            <person name="Andreopoulos W."/>
            <person name="Barry K."/>
            <person name="Beard J."/>
            <person name="Benny G.L."/>
            <person name="Blankenship S."/>
            <person name="Bonito G."/>
            <person name="Cuomo C."/>
            <person name="Desiro A."/>
            <person name="Gervers K.A."/>
            <person name="Hundley H."/>
            <person name="Kuo A."/>
            <person name="LaButti K."/>
            <person name="Lang B.F."/>
            <person name="Lipzen A."/>
            <person name="O'Donnell K."/>
            <person name="Pangilinan J."/>
            <person name="Reynolds N."/>
            <person name="Sandor L."/>
            <person name="Smith M.W."/>
            <person name="Tsang A."/>
            <person name="Grigoriev I.V."/>
            <person name="Stajich J.E."/>
            <person name="Spatafora J.W."/>
        </authorList>
    </citation>
    <scope>NUCLEOTIDE SEQUENCE</scope>
    <source>
        <strain evidence="4">RSA 2281</strain>
    </source>
</reference>
<comment type="subcellular location">
    <subcellularLocation>
        <location evidence="1">Nucleus</location>
    </subcellularLocation>
</comment>
<dbReference type="GO" id="GO:0003677">
    <property type="term" value="F:DNA binding"/>
    <property type="evidence" value="ECO:0007669"/>
    <property type="project" value="UniProtKB-UniRule"/>
</dbReference>
<accession>A0AAD5JNI5</accession>
<dbReference type="InterPro" id="IPR006084">
    <property type="entry name" value="XPG/Rad2"/>
</dbReference>
<evidence type="ECO:0000256" key="2">
    <source>
        <dbReference type="SAM" id="MobiDB-lite"/>
    </source>
</evidence>
<organism evidence="4 5">
    <name type="scientific">Phascolomyces articulosus</name>
    <dbReference type="NCBI Taxonomy" id="60185"/>
    <lineage>
        <taxon>Eukaryota</taxon>
        <taxon>Fungi</taxon>
        <taxon>Fungi incertae sedis</taxon>
        <taxon>Mucoromycota</taxon>
        <taxon>Mucoromycotina</taxon>
        <taxon>Mucoromycetes</taxon>
        <taxon>Mucorales</taxon>
        <taxon>Lichtheimiaceae</taxon>
        <taxon>Phascolomyces</taxon>
    </lineage>
</organism>
<comment type="function">
    <text evidence="1">5'-&gt;3' double-stranded DNA exonuclease which may also possess a cryptic 3'-&gt;5' double-stranded DNA exonuclease activity. Functions in DNA mismatch repair.</text>
</comment>
<dbReference type="InterPro" id="IPR006085">
    <property type="entry name" value="XPG_DNA_repair_N"/>
</dbReference>
<dbReference type="SMART" id="SM00485">
    <property type="entry name" value="XPGN"/>
    <property type="match status" value="1"/>
</dbReference>
<dbReference type="SUPFAM" id="SSF88723">
    <property type="entry name" value="PIN domain-like"/>
    <property type="match status" value="1"/>
</dbReference>